<dbReference type="InterPro" id="IPR000504">
    <property type="entry name" value="RRM_dom"/>
</dbReference>
<dbReference type="InterPro" id="IPR012677">
    <property type="entry name" value="Nucleotide-bd_a/b_plait_sf"/>
</dbReference>
<dbReference type="InParanoid" id="A0A4S2MM17"/>
<evidence type="ECO:0000256" key="3">
    <source>
        <dbReference type="SAM" id="MobiDB-lite"/>
    </source>
</evidence>
<organism evidence="5 6">
    <name type="scientific">Ascodesmis nigricans</name>
    <dbReference type="NCBI Taxonomy" id="341454"/>
    <lineage>
        <taxon>Eukaryota</taxon>
        <taxon>Fungi</taxon>
        <taxon>Dikarya</taxon>
        <taxon>Ascomycota</taxon>
        <taxon>Pezizomycotina</taxon>
        <taxon>Pezizomycetes</taxon>
        <taxon>Pezizales</taxon>
        <taxon>Ascodesmidaceae</taxon>
        <taxon>Ascodesmis</taxon>
    </lineage>
</organism>
<feature type="compositionally biased region" description="Low complexity" evidence="3">
    <location>
        <begin position="27"/>
        <end position="48"/>
    </location>
</feature>
<dbReference type="SMART" id="SM00360">
    <property type="entry name" value="RRM"/>
    <property type="match status" value="1"/>
</dbReference>
<dbReference type="SUPFAM" id="SSF54928">
    <property type="entry name" value="RNA-binding domain, RBD"/>
    <property type="match status" value="1"/>
</dbReference>
<protein>
    <recommendedName>
        <fullName evidence="4">RRM domain-containing protein</fullName>
    </recommendedName>
</protein>
<evidence type="ECO:0000256" key="1">
    <source>
        <dbReference type="ARBA" id="ARBA00022884"/>
    </source>
</evidence>
<feature type="region of interest" description="Disordered" evidence="3">
    <location>
        <begin position="1"/>
        <end position="69"/>
    </location>
</feature>
<proteinExistence type="predicted"/>
<keyword evidence="1 2" id="KW-0694">RNA-binding</keyword>
<dbReference type="FunFam" id="3.30.70.330:FF:000376">
    <property type="entry name" value="Putative RNA binding protein"/>
    <property type="match status" value="1"/>
</dbReference>
<dbReference type="PROSITE" id="PS50102">
    <property type="entry name" value="RRM"/>
    <property type="match status" value="1"/>
</dbReference>
<dbReference type="InterPro" id="IPR034228">
    <property type="entry name" value="Nop6_RRM"/>
</dbReference>
<dbReference type="OrthoDB" id="167718at2759"/>
<evidence type="ECO:0000256" key="2">
    <source>
        <dbReference type="PROSITE-ProRule" id="PRU00176"/>
    </source>
</evidence>
<dbReference type="GO" id="GO:0019843">
    <property type="term" value="F:rRNA binding"/>
    <property type="evidence" value="ECO:0007669"/>
    <property type="project" value="TreeGrafter"/>
</dbReference>
<name>A0A4S2MM17_9PEZI</name>
<evidence type="ECO:0000313" key="5">
    <source>
        <dbReference type="EMBL" id="TGZ77975.1"/>
    </source>
</evidence>
<dbReference type="STRING" id="341454.A0A4S2MM17"/>
<evidence type="ECO:0000313" key="6">
    <source>
        <dbReference type="Proteomes" id="UP000298138"/>
    </source>
</evidence>
<dbReference type="Proteomes" id="UP000298138">
    <property type="component" value="Unassembled WGS sequence"/>
</dbReference>
<dbReference type="InterPro" id="IPR035979">
    <property type="entry name" value="RBD_domain_sf"/>
</dbReference>
<dbReference type="AlphaFoldDB" id="A0A4S2MM17"/>
<dbReference type="Pfam" id="PF00076">
    <property type="entry name" value="RRM_1"/>
    <property type="match status" value="1"/>
</dbReference>
<dbReference type="GO" id="GO:0005730">
    <property type="term" value="C:nucleolus"/>
    <property type="evidence" value="ECO:0007669"/>
    <property type="project" value="TreeGrafter"/>
</dbReference>
<dbReference type="EMBL" id="ML220146">
    <property type="protein sequence ID" value="TGZ77975.1"/>
    <property type="molecule type" value="Genomic_DNA"/>
</dbReference>
<dbReference type="PANTHER" id="PTHR23236">
    <property type="entry name" value="EUKARYOTIC TRANSLATION INITIATION FACTOR 4B/4H"/>
    <property type="match status" value="1"/>
</dbReference>
<keyword evidence="6" id="KW-1185">Reference proteome</keyword>
<dbReference type="GO" id="GO:0042274">
    <property type="term" value="P:ribosomal small subunit biogenesis"/>
    <property type="evidence" value="ECO:0007669"/>
    <property type="project" value="TreeGrafter"/>
</dbReference>
<sequence length="224" mass="24658">MGASAARKAKRRLDGTTKPEDITLANPESSTTAAPSATSSAATEPQEAVQDASADVKKAGDGGVDSEEAAAGAEKNIRFIAFVGNLPYTATKESLETHFKSVEPASVRLITDKADPSKCKGYAFVEFEKYDRMKFCLEKLHHSMFDDGVSEPRKINIELTAGGGGKTSHRRQKLAEKNQKLNEQRRRRYEAEMSEKNEKSAKRAAEAAEESTDIHPSRRRRVRK</sequence>
<gene>
    <name evidence="5" type="ORF">EX30DRAFT_366234</name>
</gene>
<dbReference type="CDD" id="cd12400">
    <property type="entry name" value="RRM_Nop6"/>
    <property type="match status" value="1"/>
</dbReference>
<feature type="compositionally biased region" description="Basic and acidic residues" evidence="3">
    <location>
        <begin position="173"/>
        <end position="216"/>
    </location>
</feature>
<accession>A0A4S2MM17</accession>
<dbReference type="PANTHER" id="PTHR23236:SF51">
    <property type="entry name" value="NUCLEOLAR PROTEIN 6"/>
    <property type="match status" value="1"/>
</dbReference>
<reference evidence="5 6" key="1">
    <citation type="submission" date="2019-04" db="EMBL/GenBank/DDBJ databases">
        <title>Comparative genomics and transcriptomics to analyze fruiting body development in filamentous ascomycetes.</title>
        <authorList>
            <consortium name="DOE Joint Genome Institute"/>
            <person name="Lutkenhaus R."/>
            <person name="Traeger S."/>
            <person name="Breuer J."/>
            <person name="Kuo A."/>
            <person name="Lipzen A."/>
            <person name="Pangilinan J."/>
            <person name="Dilworth D."/>
            <person name="Sandor L."/>
            <person name="Poggeler S."/>
            <person name="Barry K."/>
            <person name="Grigoriev I.V."/>
            <person name="Nowrousian M."/>
        </authorList>
    </citation>
    <scope>NUCLEOTIDE SEQUENCE [LARGE SCALE GENOMIC DNA]</scope>
    <source>
        <strain evidence="5 6">CBS 389.68</strain>
    </source>
</reference>
<dbReference type="Gene3D" id="3.30.70.330">
    <property type="match status" value="1"/>
</dbReference>
<feature type="compositionally biased region" description="Basic and acidic residues" evidence="3">
    <location>
        <begin position="12"/>
        <end position="21"/>
    </location>
</feature>
<feature type="region of interest" description="Disordered" evidence="3">
    <location>
        <begin position="159"/>
        <end position="224"/>
    </location>
</feature>
<feature type="domain" description="RRM" evidence="4">
    <location>
        <begin position="79"/>
        <end position="162"/>
    </location>
</feature>
<evidence type="ECO:0000259" key="4">
    <source>
        <dbReference type="PROSITE" id="PS50102"/>
    </source>
</evidence>